<dbReference type="PANTHER" id="PTHR11010">
    <property type="entry name" value="PROTEASE S28 PRO-X CARBOXYPEPTIDASE-RELATED"/>
    <property type="match status" value="1"/>
</dbReference>
<dbReference type="GO" id="GO:0070008">
    <property type="term" value="F:serine-type exopeptidase activity"/>
    <property type="evidence" value="ECO:0007669"/>
    <property type="project" value="InterPro"/>
</dbReference>
<dbReference type="Gene3D" id="3.40.50.1820">
    <property type="entry name" value="alpha/beta hydrolase"/>
    <property type="match status" value="2"/>
</dbReference>
<dbReference type="Pfam" id="PF05577">
    <property type="entry name" value="Peptidase_S28"/>
    <property type="match status" value="1"/>
</dbReference>
<keyword evidence="2" id="KW-0645">Protease</keyword>
<comment type="similarity">
    <text evidence="1">Belongs to the peptidase S28 family.</text>
</comment>
<evidence type="ECO:0000313" key="6">
    <source>
        <dbReference type="EMBL" id="KAG5670266.1"/>
    </source>
</evidence>
<comment type="caution">
    <text evidence="6">The sequence shown here is derived from an EMBL/GenBank/DDBJ whole genome shotgun (WGS) entry which is preliminary data.</text>
</comment>
<evidence type="ECO:0000256" key="4">
    <source>
        <dbReference type="ARBA" id="ARBA00022801"/>
    </source>
</evidence>
<evidence type="ECO:0000256" key="2">
    <source>
        <dbReference type="ARBA" id="ARBA00022670"/>
    </source>
</evidence>
<evidence type="ECO:0000256" key="5">
    <source>
        <dbReference type="ARBA" id="ARBA00023180"/>
    </source>
</evidence>
<keyword evidence="5" id="KW-0325">Glycoprotein</keyword>
<keyword evidence="3" id="KW-0732">Signal</keyword>
<sequence>MAAWMRKKYPHLVQGAFSSSGPVQAQIDFFEYKEVMSRSIERVGGDECAEIIGNAFTDMEILVEMNNTDRITNAFMLCSDLEIPIDIPHFFYEVSDIVAGLVQSHRAGRIERACEYILNEKYENAKDDIEAFGAWIVHNNAVHEESCLDFSYANNIIKYRDVEWGSEANQQMRQWIYQTCAEFAWFQTSNSPNQIFGTTYGVDYFLRICNDLYDNSFSEELITHNVRRTNYQYGAFRPEVTNVVFTNGDLDPWHPMSVLTDLNEHSPSIITPLAAHVADMGATSENDSNEMRATKLRIKELVRKWVGILNYDEY</sequence>
<evidence type="ECO:0000256" key="3">
    <source>
        <dbReference type="ARBA" id="ARBA00022729"/>
    </source>
</evidence>
<dbReference type="GO" id="GO:0008239">
    <property type="term" value="F:dipeptidyl-peptidase activity"/>
    <property type="evidence" value="ECO:0007669"/>
    <property type="project" value="TreeGrafter"/>
</dbReference>
<dbReference type="GO" id="GO:0006508">
    <property type="term" value="P:proteolysis"/>
    <property type="evidence" value="ECO:0007669"/>
    <property type="project" value="UniProtKB-KW"/>
</dbReference>
<dbReference type="OrthoDB" id="1735038at2759"/>
<dbReference type="InterPro" id="IPR008758">
    <property type="entry name" value="Peptidase_S28"/>
</dbReference>
<keyword evidence="7" id="KW-1185">Reference proteome</keyword>
<accession>A0A9J6BKI0</accession>
<protein>
    <submittedName>
        <fullName evidence="6">Uncharacterized protein</fullName>
    </submittedName>
</protein>
<evidence type="ECO:0000256" key="1">
    <source>
        <dbReference type="ARBA" id="ARBA00011079"/>
    </source>
</evidence>
<name>A0A9J6BKI0_POLVA</name>
<dbReference type="Proteomes" id="UP001107558">
    <property type="component" value="Chromosome 3"/>
</dbReference>
<dbReference type="InterPro" id="IPR029058">
    <property type="entry name" value="AB_hydrolase_fold"/>
</dbReference>
<evidence type="ECO:0000313" key="7">
    <source>
        <dbReference type="Proteomes" id="UP001107558"/>
    </source>
</evidence>
<keyword evidence="4" id="KW-0378">Hydrolase</keyword>
<reference evidence="6" key="1">
    <citation type="submission" date="2021-03" db="EMBL/GenBank/DDBJ databases">
        <title>Chromosome level genome of the anhydrobiotic midge Polypedilum vanderplanki.</title>
        <authorList>
            <person name="Yoshida Y."/>
            <person name="Kikawada T."/>
            <person name="Gusev O."/>
        </authorList>
    </citation>
    <scope>NUCLEOTIDE SEQUENCE</scope>
    <source>
        <strain evidence="6">NIAS01</strain>
        <tissue evidence="6">Whole body or cell culture</tissue>
    </source>
</reference>
<dbReference type="PANTHER" id="PTHR11010:SF5">
    <property type="entry name" value="RE36938P-RELATED"/>
    <property type="match status" value="1"/>
</dbReference>
<gene>
    <name evidence="6" type="ORF">PVAND_000543</name>
</gene>
<organism evidence="6 7">
    <name type="scientific">Polypedilum vanderplanki</name>
    <name type="common">Sleeping chironomid midge</name>
    <dbReference type="NCBI Taxonomy" id="319348"/>
    <lineage>
        <taxon>Eukaryota</taxon>
        <taxon>Metazoa</taxon>
        <taxon>Ecdysozoa</taxon>
        <taxon>Arthropoda</taxon>
        <taxon>Hexapoda</taxon>
        <taxon>Insecta</taxon>
        <taxon>Pterygota</taxon>
        <taxon>Neoptera</taxon>
        <taxon>Endopterygota</taxon>
        <taxon>Diptera</taxon>
        <taxon>Nematocera</taxon>
        <taxon>Chironomoidea</taxon>
        <taxon>Chironomidae</taxon>
        <taxon>Chironominae</taxon>
        <taxon>Polypedilum</taxon>
        <taxon>Polypedilum</taxon>
    </lineage>
</organism>
<dbReference type="AlphaFoldDB" id="A0A9J6BKI0"/>
<dbReference type="EMBL" id="JADBJN010000003">
    <property type="protein sequence ID" value="KAG5670266.1"/>
    <property type="molecule type" value="Genomic_DNA"/>
</dbReference>
<proteinExistence type="inferred from homology"/>